<keyword evidence="3" id="KW-1185">Reference proteome</keyword>
<evidence type="ECO:0000313" key="3">
    <source>
        <dbReference type="Proteomes" id="UP001417504"/>
    </source>
</evidence>
<feature type="compositionally biased region" description="Pro residues" evidence="1">
    <location>
        <begin position="155"/>
        <end position="165"/>
    </location>
</feature>
<accession>A0AAP0K1Z9</accession>
<sequence length="213" mass="24582">MEPPDVHEIPIRLIANDTELHPSHFCARRMTKVFKRWMILKGIVGSRYRLIIKTNTAPFGRWDDTIPEDLIRAAYDELAGIRYTALMHKLKKKRVQPVYGERRGDMRDPGASTSEMRIWCRVRVQCRCEQLRKVMEFMQQHLGMNMDGAGLSKQQPPPPPAPPPHDQQQLSQIDPVDPPQQGDNVERETRRSGSVPRRYLALYVVQDCSKGTL</sequence>
<organism evidence="2 3">
    <name type="scientific">Stephania japonica</name>
    <dbReference type="NCBI Taxonomy" id="461633"/>
    <lineage>
        <taxon>Eukaryota</taxon>
        <taxon>Viridiplantae</taxon>
        <taxon>Streptophyta</taxon>
        <taxon>Embryophyta</taxon>
        <taxon>Tracheophyta</taxon>
        <taxon>Spermatophyta</taxon>
        <taxon>Magnoliopsida</taxon>
        <taxon>Ranunculales</taxon>
        <taxon>Menispermaceae</taxon>
        <taxon>Menispermoideae</taxon>
        <taxon>Cissampelideae</taxon>
        <taxon>Stephania</taxon>
    </lineage>
</organism>
<evidence type="ECO:0000313" key="2">
    <source>
        <dbReference type="EMBL" id="KAK9144372.1"/>
    </source>
</evidence>
<feature type="region of interest" description="Disordered" evidence="1">
    <location>
        <begin position="146"/>
        <end position="196"/>
    </location>
</feature>
<reference evidence="2 3" key="1">
    <citation type="submission" date="2024-01" db="EMBL/GenBank/DDBJ databases">
        <title>Genome assemblies of Stephania.</title>
        <authorList>
            <person name="Yang L."/>
        </authorList>
    </citation>
    <scope>NUCLEOTIDE SEQUENCE [LARGE SCALE GENOMIC DNA]</scope>
    <source>
        <strain evidence="2">QJT</strain>
        <tissue evidence="2">Leaf</tissue>
    </source>
</reference>
<dbReference type="Proteomes" id="UP001417504">
    <property type="component" value="Unassembled WGS sequence"/>
</dbReference>
<name>A0AAP0K1Z9_9MAGN</name>
<proteinExistence type="predicted"/>
<evidence type="ECO:0000256" key="1">
    <source>
        <dbReference type="SAM" id="MobiDB-lite"/>
    </source>
</evidence>
<protein>
    <submittedName>
        <fullName evidence="2">Uncharacterized protein</fullName>
    </submittedName>
</protein>
<dbReference type="EMBL" id="JBBNAE010000002">
    <property type="protein sequence ID" value="KAK9144372.1"/>
    <property type="molecule type" value="Genomic_DNA"/>
</dbReference>
<comment type="caution">
    <text evidence="2">The sequence shown here is derived from an EMBL/GenBank/DDBJ whole genome shotgun (WGS) entry which is preliminary data.</text>
</comment>
<gene>
    <name evidence="2" type="ORF">Sjap_004275</name>
</gene>
<dbReference type="AlphaFoldDB" id="A0AAP0K1Z9"/>